<feature type="compositionally biased region" description="Basic and acidic residues" evidence="2">
    <location>
        <begin position="38"/>
        <end position="55"/>
    </location>
</feature>
<accession>A0A699KXY8</accession>
<dbReference type="GO" id="GO:0003676">
    <property type="term" value="F:nucleic acid binding"/>
    <property type="evidence" value="ECO:0007669"/>
    <property type="project" value="InterPro"/>
</dbReference>
<comment type="caution">
    <text evidence="4">The sequence shown here is derived from an EMBL/GenBank/DDBJ whole genome shotgun (WGS) entry which is preliminary data.</text>
</comment>
<keyword evidence="1" id="KW-0862">Zinc</keyword>
<protein>
    <recommendedName>
        <fullName evidence="3">CCHC-type domain-containing protein</fullName>
    </recommendedName>
</protein>
<evidence type="ECO:0000256" key="1">
    <source>
        <dbReference type="PROSITE-ProRule" id="PRU00047"/>
    </source>
</evidence>
<dbReference type="PROSITE" id="PS50158">
    <property type="entry name" value="ZF_CCHC"/>
    <property type="match status" value="1"/>
</dbReference>
<feature type="region of interest" description="Disordered" evidence="2">
    <location>
        <begin position="1"/>
        <end position="63"/>
    </location>
</feature>
<gene>
    <name evidence="4" type="ORF">Tci_688472</name>
</gene>
<dbReference type="SMART" id="SM00343">
    <property type="entry name" value="ZnF_C2HC"/>
    <property type="match status" value="1"/>
</dbReference>
<keyword evidence="1" id="KW-0863">Zinc-finger</keyword>
<dbReference type="InterPro" id="IPR001878">
    <property type="entry name" value="Znf_CCHC"/>
</dbReference>
<feature type="compositionally biased region" description="Low complexity" evidence="2">
    <location>
        <begin position="9"/>
        <end position="23"/>
    </location>
</feature>
<dbReference type="PANTHER" id="PTHR15503:SF42">
    <property type="entry name" value="ZINC FINGER, CCHC-TYPE, RETROTRANSPOSON GAG DOMAIN, ASPARTIC PEPTIDASE DOMAIN PROTEIN-RELATED"/>
    <property type="match status" value="1"/>
</dbReference>
<name>A0A699KXY8_TANCI</name>
<dbReference type="InterPro" id="IPR032567">
    <property type="entry name" value="RTL1-rel"/>
</dbReference>
<sequence length="377" mass="42302">MAQKKRTTRTSPATTTSLTTPVTDAQLRELISQGVDDALAKGDTDRSRNSDESHDSGTGGRRQVSTVRECTYIDFLKMFPKELDEVEKYVGGLPDMIRRSVKISKHKTMQEEIKSATELMDQKILTLKPYGGSKPLWPKCNYHHDGPCAPKCTNCKRIGHSARDCKSQPTTTNNNQRAQRANQRVLTCFEYGAKGHFKNDYLKLRNKNQENQVGNDNAVARAYVVGTARTNSNSNVVTGTFLLNNRYASILFDIGAARSFVSTAFSSLIDIIPTTLDHGYDVELAYGRIIWQQQTRVSIKHHLMHQNIKVFVDGTSHLFGTCYHKKKGEDKSKEKRIKDVTIVQNFPEVFPEDLPGIPPTHQVEFEIDLIPGATLVA</sequence>
<dbReference type="PANTHER" id="PTHR15503">
    <property type="entry name" value="LDOC1 RELATED"/>
    <property type="match status" value="1"/>
</dbReference>
<keyword evidence="1" id="KW-0479">Metal-binding</keyword>
<evidence type="ECO:0000313" key="4">
    <source>
        <dbReference type="EMBL" id="GFB16501.1"/>
    </source>
</evidence>
<organism evidence="4">
    <name type="scientific">Tanacetum cinerariifolium</name>
    <name type="common">Dalmatian daisy</name>
    <name type="synonym">Chrysanthemum cinerariifolium</name>
    <dbReference type="NCBI Taxonomy" id="118510"/>
    <lineage>
        <taxon>Eukaryota</taxon>
        <taxon>Viridiplantae</taxon>
        <taxon>Streptophyta</taxon>
        <taxon>Embryophyta</taxon>
        <taxon>Tracheophyta</taxon>
        <taxon>Spermatophyta</taxon>
        <taxon>Magnoliopsida</taxon>
        <taxon>eudicotyledons</taxon>
        <taxon>Gunneridae</taxon>
        <taxon>Pentapetalae</taxon>
        <taxon>asterids</taxon>
        <taxon>campanulids</taxon>
        <taxon>Asterales</taxon>
        <taxon>Asteraceae</taxon>
        <taxon>Asteroideae</taxon>
        <taxon>Anthemideae</taxon>
        <taxon>Anthemidinae</taxon>
        <taxon>Tanacetum</taxon>
    </lineage>
</organism>
<dbReference type="GO" id="GO:0008270">
    <property type="term" value="F:zinc ion binding"/>
    <property type="evidence" value="ECO:0007669"/>
    <property type="project" value="UniProtKB-KW"/>
</dbReference>
<feature type="domain" description="CCHC-type" evidence="3">
    <location>
        <begin position="151"/>
        <end position="167"/>
    </location>
</feature>
<dbReference type="Pfam" id="PF00098">
    <property type="entry name" value="zf-CCHC"/>
    <property type="match status" value="1"/>
</dbReference>
<evidence type="ECO:0000259" key="3">
    <source>
        <dbReference type="PROSITE" id="PS50158"/>
    </source>
</evidence>
<dbReference type="EMBL" id="BKCJ010566147">
    <property type="protein sequence ID" value="GFB16501.1"/>
    <property type="molecule type" value="Genomic_DNA"/>
</dbReference>
<dbReference type="Pfam" id="PF08284">
    <property type="entry name" value="RVP_2"/>
    <property type="match status" value="1"/>
</dbReference>
<reference evidence="4" key="1">
    <citation type="journal article" date="2019" name="Sci. Rep.">
        <title>Draft genome of Tanacetum cinerariifolium, the natural source of mosquito coil.</title>
        <authorList>
            <person name="Yamashiro T."/>
            <person name="Shiraishi A."/>
            <person name="Satake H."/>
            <person name="Nakayama K."/>
        </authorList>
    </citation>
    <scope>NUCLEOTIDE SEQUENCE</scope>
</reference>
<dbReference type="AlphaFoldDB" id="A0A699KXY8"/>
<proteinExistence type="predicted"/>
<evidence type="ECO:0000256" key="2">
    <source>
        <dbReference type="SAM" id="MobiDB-lite"/>
    </source>
</evidence>
<dbReference type="Gene3D" id="4.10.60.10">
    <property type="entry name" value="Zinc finger, CCHC-type"/>
    <property type="match status" value="1"/>
</dbReference>